<evidence type="ECO:0000256" key="4">
    <source>
        <dbReference type="PROSITE-ProRule" id="PRU00169"/>
    </source>
</evidence>
<dbReference type="InterPro" id="IPR004358">
    <property type="entry name" value="Sig_transdc_His_kin-like_C"/>
</dbReference>
<evidence type="ECO:0000256" key="2">
    <source>
        <dbReference type="ARBA" id="ARBA00012438"/>
    </source>
</evidence>
<dbReference type="InterPro" id="IPR001789">
    <property type="entry name" value="Sig_transdc_resp-reg_receiver"/>
</dbReference>
<dbReference type="InterPro" id="IPR013656">
    <property type="entry name" value="PAS_4"/>
</dbReference>
<dbReference type="NCBIfam" id="TIGR00229">
    <property type="entry name" value="sensory_box"/>
    <property type="match status" value="1"/>
</dbReference>
<dbReference type="EMBL" id="CP084930">
    <property type="protein sequence ID" value="USI71436.1"/>
    <property type="molecule type" value="Genomic_DNA"/>
</dbReference>
<feature type="modified residue" description="4-aspartylphosphate" evidence="4">
    <location>
        <position position="599"/>
    </location>
</feature>
<dbReference type="Gene3D" id="3.30.565.10">
    <property type="entry name" value="Histidine kinase-like ATPase, C-terminal domain"/>
    <property type="match status" value="1"/>
</dbReference>
<feature type="domain" description="PAC" evidence="8">
    <location>
        <begin position="218"/>
        <end position="270"/>
    </location>
</feature>
<dbReference type="EC" id="2.7.13.3" evidence="2"/>
<protein>
    <recommendedName>
        <fullName evidence="2">histidine kinase</fullName>
        <ecNumber evidence="2">2.7.13.3</ecNumber>
    </recommendedName>
</protein>
<sequence>MSAATPGATVHVLHLEDSSIDADLICEYLRQAGADCAVERVWTRDDFVAALHRGGWDLILADHQLPTFDGEAALEIARATAPEIPFIFVSGTLGEDVAVEALKRGATDYVVKQRLHRLPDVVSRALAEAAARAERRRAEAALKVSEANFATLVDAMPQLCFMSDTHGRVTWCNRRWCDYTGLSPDHTRGQGWRAAVDPAALDEIDTRWALSLADGSPFEMTVPLLDRDGQPRPFLCLAVAVRDDRDAVVRWLGTYTDVSAQRAAEAELKRLNETLEARVVAAVSEREAMFAQLSEMQKMETIGQLTGGVAHDFNNLLTPIVGNLDMLRRRLDGDDRALRLIAGAMQGAERAKTLVQRLLAFARRQVLEPRAVDVHDLVSGMTELIGRTIGPQIAIAVEADGDLPPARVDPGQLELALLNLAVNARDAMPGGGALRFAIDRQQVGPDHPHSLRHGDYVRLAVTDTGTGMDPATLKRAIEPFYSTKGVGKGTGLGLSMVHGLAAQSGGALLLHSAPGQGTRAEIWLPIAEGHAEQLGAAGPGEVPRTRRATILLVDDEDLVRAGTAEMLADLGHHVIEAHSAAQALELVRGGEAPDLVITDYLMPGMNGADLAAELRRLHPTLPIMLATGYANLAGNQMASLPLLPKPFRQAELAARLVQLLEPRPRAAATRVRLRSIE</sequence>
<dbReference type="InterPro" id="IPR005467">
    <property type="entry name" value="His_kinase_dom"/>
</dbReference>
<reference evidence="9" key="1">
    <citation type="journal article" date="2022" name="Toxins">
        <title>Genomic Analysis of Sphingopyxis sp. USTB-05 for Biodegrading Cyanobacterial Hepatotoxins.</title>
        <authorList>
            <person name="Liu C."/>
            <person name="Xu Q."/>
            <person name="Zhao Z."/>
            <person name="Zhang H."/>
            <person name="Liu X."/>
            <person name="Yin C."/>
            <person name="Liu Y."/>
            <person name="Yan H."/>
        </authorList>
    </citation>
    <scope>NUCLEOTIDE SEQUENCE</scope>
    <source>
        <strain evidence="9">NBD5</strain>
    </source>
</reference>
<comment type="catalytic activity">
    <reaction evidence="1">
        <text>ATP + protein L-histidine = ADP + protein N-phospho-L-histidine.</text>
        <dbReference type="EC" id="2.7.13.3"/>
    </reaction>
</comment>
<evidence type="ECO:0000259" key="7">
    <source>
        <dbReference type="PROSITE" id="PS50112"/>
    </source>
</evidence>
<keyword evidence="3 4" id="KW-0597">Phosphoprotein</keyword>
<dbReference type="PROSITE" id="PS50112">
    <property type="entry name" value="PAS"/>
    <property type="match status" value="1"/>
</dbReference>
<gene>
    <name evidence="9" type="ORF">LHA26_08770</name>
</gene>
<feature type="domain" description="Response regulatory" evidence="6">
    <location>
        <begin position="11"/>
        <end position="127"/>
    </location>
</feature>
<keyword evidence="10" id="KW-1185">Reference proteome</keyword>
<dbReference type="RefSeq" id="WP_252165249.1">
    <property type="nucleotide sequence ID" value="NZ_CP084930.1"/>
</dbReference>
<dbReference type="PANTHER" id="PTHR43065:SF42">
    <property type="entry name" value="TWO-COMPONENT SENSOR PPRA"/>
    <property type="match status" value="1"/>
</dbReference>
<dbReference type="PROSITE" id="PS50113">
    <property type="entry name" value="PAC"/>
    <property type="match status" value="1"/>
</dbReference>
<dbReference type="Gene3D" id="3.40.50.2300">
    <property type="match status" value="2"/>
</dbReference>
<dbReference type="Proteomes" id="UP001056937">
    <property type="component" value="Chromosome 1"/>
</dbReference>
<evidence type="ECO:0000259" key="6">
    <source>
        <dbReference type="PROSITE" id="PS50110"/>
    </source>
</evidence>
<dbReference type="PROSITE" id="PS50110">
    <property type="entry name" value="RESPONSE_REGULATORY"/>
    <property type="match status" value="2"/>
</dbReference>
<dbReference type="InterPro" id="IPR003661">
    <property type="entry name" value="HisK_dim/P_dom"/>
</dbReference>
<dbReference type="Gene3D" id="3.30.450.20">
    <property type="entry name" value="PAS domain"/>
    <property type="match status" value="1"/>
</dbReference>
<dbReference type="InterPro" id="IPR003594">
    <property type="entry name" value="HATPase_dom"/>
</dbReference>
<evidence type="ECO:0000259" key="8">
    <source>
        <dbReference type="PROSITE" id="PS50113"/>
    </source>
</evidence>
<dbReference type="SMART" id="SM00091">
    <property type="entry name" value="PAS"/>
    <property type="match status" value="1"/>
</dbReference>
<dbReference type="CDD" id="cd00130">
    <property type="entry name" value="PAS"/>
    <property type="match status" value="1"/>
</dbReference>
<dbReference type="SUPFAM" id="SSF55874">
    <property type="entry name" value="ATPase domain of HSP90 chaperone/DNA topoisomerase II/histidine kinase"/>
    <property type="match status" value="1"/>
</dbReference>
<dbReference type="InterPro" id="IPR011006">
    <property type="entry name" value="CheY-like_superfamily"/>
</dbReference>
<dbReference type="SUPFAM" id="SSF55785">
    <property type="entry name" value="PYP-like sensor domain (PAS domain)"/>
    <property type="match status" value="1"/>
</dbReference>
<dbReference type="InterPro" id="IPR036097">
    <property type="entry name" value="HisK_dim/P_sf"/>
</dbReference>
<dbReference type="PANTHER" id="PTHR43065">
    <property type="entry name" value="SENSOR HISTIDINE KINASE"/>
    <property type="match status" value="1"/>
</dbReference>
<dbReference type="Pfam" id="PF00512">
    <property type="entry name" value="HisKA"/>
    <property type="match status" value="1"/>
</dbReference>
<evidence type="ECO:0000256" key="3">
    <source>
        <dbReference type="ARBA" id="ARBA00022553"/>
    </source>
</evidence>
<feature type="domain" description="Histidine kinase" evidence="5">
    <location>
        <begin position="308"/>
        <end position="528"/>
    </location>
</feature>
<feature type="domain" description="PAS" evidence="7">
    <location>
        <begin position="145"/>
        <end position="190"/>
    </location>
</feature>
<dbReference type="InterPro" id="IPR035965">
    <property type="entry name" value="PAS-like_dom_sf"/>
</dbReference>
<feature type="modified residue" description="4-aspartylphosphate" evidence="4">
    <location>
        <position position="62"/>
    </location>
</feature>
<dbReference type="InterPro" id="IPR000014">
    <property type="entry name" value="PAS"/>
</dbReference>
<dbReference type="Pfam" id="PF02518">
    <property type="entry name" value="HATPase_c"/>
    <property type="match status" value="1"/>
</dbReference>
<dbReference type="SMART" id="SM00387">
    <property type="entry name" value="HATPase_c"/>
    <property type="match status" value="1"/>
</dbReference>
<evidence type="ECO:0000256" key="1">
    <source>
        <dbReference type="ARBA" id="ARBA00000085"/>
    </source>
</evidence>
<dbReference type="Gene3D" id="1.10.287.130">
    <property type="match status" value="1"/>
</dbReference>
<evidence type="ECO:0000259" key="5">
    <source>
        <dbReference type="PROSITE" id="PS50109"/>
    </source>
</evidence>
<evidence type="ECO:0000313" key="9">
    <source>
        <dbReference type="EMBL" id="USI71436.1"/>
    </source>
</evidence>
<dbReference type="Pfam" id="PF08448">
    <property type="entry name" value="PAS_4"/>
    <property type="match status" value="1"/>
</dbReference>
<dbReference type="SMART" id="SM00448">
    <property type="entry name" value="REC"/>
    <property type="match status" value="2"/>
</dbReference>
<organism evidence="9 10">
    <name type="scientific">Sphingomonas morindae</name>
    <dbReference type="NCBI Taxonomy" id="1541170"/>
    <lineage>
        <taxon>Bacteria</taxon>
        <taxon>Pseudomonadati</taxon>
        <taxon>Pseudomonadota</taxon>
        <taxon>Alphaproteobacteria</taxon>
        <taxon>Sphingomonadales</taxon>
        <taxon>Sphingomonadaceae</taxon>
        <taxon>Sphingomonas</taxon>
    </lineage>
</organism>
<dbReference type="SUPFAM" id="SSF47384">
    <property type="entry name" value="Homodimeric domain of signal transducing histidine kinase"/>
    <property type="match status" value="1"/>
</dbReference>
<evidence type="ECO:0000313" key="10">
    <source>
        <dbReference type="Proteomes" id="UP001056937"/>
    </source>
</evidence>
<dbReference type="SMART" id="SM00388">
    <property type="entry name" value="HisKA"/>
    <property type="match status" value="1"/>
</dbReference>
<dbReference type="CDD" id="cd00082">
    <property type="entry name" value="HisKA"/>
    <property type="match status" value="1"/>
</dbReference>
<proteinExistence type="predicted"/>
<dbReference type="InterPro" id="IPR000700">
    <property type="entry name" value="PAS-assoc_C"/>
</dbReference>
<name>A0ABY4X3G9_9SPHN</name>
<dbReference type="CDD" id="cd00156">
    <property type="entry name" value="REC"/>
    <property type="match status" value="1"/>
</dbReference>
<dbReference type="SUPFAM" id="SSF52172">
    <property type="entry name" value="CheY-like"/>
    <property type="match status" value="2"/>
</dbReference>
<dbReference type="PRINTS" id="PR00344">
    <property type="entry name" value="BCTRLSENSOR"/>
</dbReference>
<feature type="domain" description="Response regulatory" evidence="6">
    <location>
        <begin position="549"/>
        <end position="660"/>
    </location>
</feature>
<accession>A0ABY4X3G9</accession>
<dbReference type="Pfam" id="PF00072">
    <property type="entry name" value="Response_reg"/>
    <property type="match status" value="2"/>
</dbReference>
<dbReference type="PROSITE" id="PS50109">
    <property type="entry name" value="HIS_KIN"/>
    <property type="match status" value="1"/>
</dbReference>
<dbReference type="InterPro" id="IPR036890">
    <property type="entry name" value="HATPase_C_sf"/>
</dbReference>